<geneLocation type="plasmid" evidence="3">
    <name>pENTC</name>
</geneLocation>
<gene>
    <name evidence="2" type="primary">entI1071</name>
    <name evidence="3" type="synonym">entCI</name>
</gene>
<evidence type="ECO:0000313" key="2">
    <source>
        <dbReference type="EMBL" id="AAN76338.1"/>
    </source>
</evidence>
<keyword evidence="2" id="KW-0614">Plasmid</keyword>
<protein>
    <submittedName>
        <fullName evidence="2">EntI1071</fullName>
    </submittedName>
    <submittedName>
        <fullName evidence="3">Immunity protein</fullName>
    </submittedName>
</protein>
<name>Q8GFE1_ENTFL</name>
<sequence>MALTPYVFIIFKEINMDIFISIITFFNFITFLYILIGIDINYSDHAIKKAYTFFFSVFILMVFTMIVPFNLSLLTNLLELLSIITIIYLYIILKKKSVLTKKNQTMFVLFFFTQCIYIVLNYLIK</sequence>
<geneLocation type="plasmid" evidence="2">
    <name>pEF1071</name>
</geneLocation>
<feature type="transmembrane region" description="Helical" evidence="1">
    <location>
        <begin position="50"/>
        <end position="67"/>
    </location>
</feature>
<reference evidence="3" key="3">
    <citation type="journal article" date="2009" name="Int. J. Food Microbiol.">
        <title>Enterocin C, a class IIb bacteriocin produced by E. faecalis C901, a strain isolated from human colostrum.</title>
        <authorList>
            <person name="Maldonado-Barragan A."/>
            <person name="Caballero-Guerrero B."/>
            <person name="Jimenez E."/>
            <person name="Jimenez-Diaz R."/>
            <person name="Ruiz-Barba J.L."/>
            <person name="Rodriguez J.M."/>
        </authorList>
    </citation>
    <scope>NUCLEOTIDE SEQUENCE</scope>
    <source>
        <strain evidence="3">C9901</strain>
        <plasmid evidence="3">pENTC</plasmid>
    </source>
</reference>
<feature type="transmembrane region" description="Helical" evidence="1">
    <location>
        <begin position="105"/>
        <end position="124"/>
    </location>
</feature>
<feature type="transmembrane region" description="Helical" evidence="1">
    <location>
        <begin position="73"/>
        <end position="93"/>
    </location>
</feature>
<reference evidence="2" key="1">
    <citation type="journal article" date="2000" name="Appl. Environ. Microbiol.">
        <title>Characterization and cloning of the genes encoding enterocin 1071A and enterocin 1071B, two antimicrobial peptides produced by Enterococcus faecalis BFE 1071.</title>
        <authorList>
            <person name="Balla E."/>
            <person name="Dicks L.M."/>
            <person name="Du Toit M."/>
            <person name="Van Der Merwe M.J."/>
            <person name="Holzapfel W.H."/>
        </authorList>
    </citation>
    <scope>NUCLEOTIDE SEQUENCE</scope>
    <source>
        <strain evidence="2">BFE 1071</strain>
        <plasmid evidence="2">pEF1071</plasmid>
    </source>
</reference>
<accession>Q8GFE1</accession>
<proteinExistence type="predicted"/>
<keyword evidence="1" id="KW-1133">Transmembrane helix</keyword>
<reference evidence="2" key="2">
    <citation type="journal article" date="2005" name="Int. J. Food Microbiol.">
        <title>Molecular analysis of the gene cluster involved in the production and secretion of enterocins 1071A and 1071B and of the genes responsible for the replication and transfer of plasmid pEF1071.</title>
        <authorList>
            <person name="Balla E."/>
            <person name="Dicks L.M."/>
        </authorList>
    </citation>
    <scope>NUCLEOTIDE SEQUENCE</scope>
    <source>
        <strain evidence="2">BFE 1071</strain>
        <plasmid evidence="2">pEF1071</plasmid>
    </source>
</reference>
<keyword evidence="1" id="KW-0812">Transmembrane</keyword>
<evidence type="ECO:0000256" key="1">
    <source>
        <dbReference type="SAM" id="Phobius"/>
    </source>
</evidence>
<evidence type="ECO:0000313" key="3">
    <source>
        <dbReference type="EMBL" id="ACJ54161.1"/>
    </source>
</evidence>
<organism evidence="2">
    <name type="scientific">Enterococcus faecalis</name>
    <name type="common">Streptococcus faecalis</name>
    <dbReference type="NCBI Taxonomy" id="1351"/>
    <lineage>
        <taxon>Bacteria</taxon>
        <taxon>Bacillati</taxon>
        <taxon>Bacillota</taxon>
        <taxon>Bacilli</taxon>
        <taxon>Lactobacillales</taxon>
        <taxon>Enterococcaceae</taxon>
        <taxon>Enterococcus</taxon>
    </lineage>
</organism>
<feature type="transmembrane region" description="Helical" evidence="1">
    <location>
        <begin position="18"/>
        <end position="38"/>
    </location>
</feature>
<keyword evidence="1" id="KW-0472">Membrane</keyword>
<dbReference type="EMBL" id="EU862242">
    <property type="protein sequence ID" value="ACJ54161.1"/>
    <property type="molecule type" value="Genomic_DNA"/>
</dbReference>
<dbReference type="EMBL" id="AF164559">
    <property type="protein sequence ID" value="AAN76338.1"/>
    <property type="molecule type" value="Genomic_DNA"/>
</dbReference>
<dbReference type="AlphaFoldDB" id="Q8GFE1"/>